<dbReference type="InterPro" id="IPR056884">
    <property type="entry name" value="NPHP3-like_N"/>
</dbReference>
<proteinExistence type="predicted"/>
<dbReference type="GO" id="GO:0009116">
    <property type="term" value="P:nucleoside metabolic process"/>
    <property type="evidence" value="ECO:0007669"/>
    <property type="project" value="InterPro"/>
</dbReference>
<dbReference type="Gene3D" id="3.40.50.1580">
    <property type="entry name" value="Nucleoside phosphorylase domain"/>
    <property type="match status" value="1"/>
</dbReference>
<keyword evidence="1" id="KW-0677">Repeat</keyword>
<dbReference type="AlphaFoldDB" id="A0A5N6L3W7"/>
<dbReference type="OrthoDB" id="674604at2759"/>
<name>A0A5N6L3W7_9ROSI</name>
<protein>
    <recommendedName>
        <fullName evidence="2">Nephrocystin 3-like N-terminal domain-containing protein</fullName>
    </recommendedName>
</protein>
<organism evidence="3 4">
    <name type="scientific">Carpinus fangiana</name>
    <dbReference type="NCBI Taxonomy" id="176857"/>
    <lineage>
        <taxon>Eukaryota</taxon>
        <taxon>Viridiplantae</taxon>
        <taxon>Streptophyta</taxon>
        <taxon>Embryophyta</taxon>
        <taxon>Tracheophyta</taxon>
        <taxon>Spermatophyta</taxon>
        <taxon>Magnoliopsida</taxon>
        <taxon>eudicotyledons</taxon>
        <taxon>Gunneridae</taxon>
        <taxon>Pentapetalae</taxon>
        <taxon>rosids</taxon>
        <taxon>fabids</taxon>
        <taxon>Fagales</taxon>
        <taxon>Betulaceae</taxon>
        <taxon>Carpinus</taxon>
    </lineage>
</organism>
<reference evidence="3 4" key="1">
    <citation type="submission" date="2019-06" db="EMBL/GenBank/DDBJ databases">
        <title>A chromosomal-level reference genome of Carpinus fangiana (Coryloideae, Betulaceae).</title>
        <authorList>
            <person name="Yang X."/>
            <person name="Wang Z."/>
            <person name="Zhang L."/>
            <person name="Hao G."/>
            <person name="Liu J."/>
            <person name="Yang Y."/>
        </authorList>
    </citation>
    <scope>NUCLEOTIDE SEQUENCE [LARGE SCALE GENOMIC DNA]</scope>
    <source>
        <strain evidence="3">Cfa_2016G</strain>
        <tissue evidence="3">Leaf</tissue>
    </source>
</reference>
<dbReference type="SUPFAM" id="SSF52540">
    <property type="entry name" value="P-loop containing nucleoside triphosphate hydrolases"/>
    <property type="match status" value="1"/>
</dbReference>
<evidence type="ECO:0000256" key="1">
    <source>
        <dbReference type="ARBA" id="ARBA00022737"/>
    </source>
</evidence>
<dbReference type="Gene3D" id="3.40.50.300">
    <property type="entry name" value="P-loop containing nucleotide triphosphate hydrolases"/>
    <property type="match status" value="1"/>
</dbReference>
<evidence type="ECO:0000259" key="2">
    <source>
        <dbReference type="Pfam" id="PF24883"/>
    </source>
</evidence>
<dbReference type="PANTHER" id="PTHR46082">
    <property type="entry name" value="ATP/GTP-BINDING PROTEIN-RELATED"/>
    <property type="match status" value="1"/>
</dbReference>
<comment type="caution">
    <text evidence="3">The sequence shown here is derived from an EMBL/GenBank/DDBJ whole genome shotgun (WGS) entry which is preliminary data.</text>
</comment>
<dbReference type="InterPro" id="IPR027417">
    <property type="entry name" value="P-loop_NTPase"/>
</dbReference>
<dbReference type="InterPro" id="IPR035994">
    <property type="entry name" value="Nucleoside_phosphorylase_sf"/>
</dbReference>
<sequence length="862" mass="96873">MKREDFTVGWICALKHEIAASRAMLDEEYDAIEDGDPNDTNVYCWGRIAGHQIVMACLPAGRYGIDSAAAVATNMLRTYPSFRFGLMVGIGGGVPSPDHDIRLGDVVVSKPTGSNGGVIQYDLGKALPDGRFERKGHLNKPSQVLLNAIQKLQATHDMQDPKITINIGRMMERYPKMRRTYNSPGPGLDHFYLRDCVSQQTQSCDACAPSEMNRNDRLDHAGILDLEPRIHYGLIGSGNKVIASAAERDKLCEGADILCFETEAAGLMDTFPCLVIRGICDYADSHKRDMWQNYAATTAAAFSHELLGITPIWAVTKTPQAEPMHLDLPSNAERDRVFEKLSIAEHAAFDSAGATETHSQCLKDTRVDILKQIMSWTDNPLHHAIFWLKGWAGTGKSTIALTIANLLSNSSRIVASFFFQRGGGDLARGTKLIPTIAHQLAVRSIEYFNLLKQAVDHDPALGKSKSMTDQYEQLIVTPLRKMKESSTQSTFIIVIDALDECEDQQTVRSVLKLLGETSSISELGLRVFVTSRPETPIRLGFENMKSVIYRDLALHDLPRAIVDEDIMLYFDRQLSEIRSERRLPDDWPGRSNLDTLVLMAEGLFIFAVTACRYINGPRQISAKKRLEQVCRGVKTGQIHTRPLDEMYTLVLENFASGDFLDEELEEVMADFREIVGGILVTYDNLSASALEQLLFSEQERTEKSVKDILDPLHALLDIPIDNQRPIRTIHLSFRDFLLDHDRCRQERFRIKQKDMHENLFKSCIDLMSKSLHENMCNAEPAGIYVSEVADEYISSAISPALKYACRYWFQHALDASIDLTDDGPMHYFISEHILYWLETMGWLGLVAEAVSIINEMSRRVDV</sequence>
<dbReference type="GO" id="GO:0003824">
    <property type="term" value="F:catalytic activity"/>
    <property type="evidence" value="ECO:0007669"/>
    <property type="project" value="InterPro"/>
</dbReference>
<dbReference type="EMBL" id="VIBQ01000084">
    <property type="protein sequence ID" value="KAB8670373.1"/>
    <property type="molecule type" value="Genomic_DNA"/>
</dbReference>
<dbReference type="Proteomes" id="UP000327013">
    <property type="component" value="Unassembled WGS sequence"/>
</dbReference>
<feature type="domain" description="Nephrocystin 3-like N-terminal" evidence="2">
    <location>
        <begin position="372"/>
        <end position="532"/>
    </location>
</feature>
<dbReference type="Pfam" id="PF24883">
    <property type="entry name" value="NPHP3_N"/>
    <property type="match status" value="1"/>
</dbReference>
<gene>
    <name evidence="3" type="ORF">FH972_026286</name>
</gene>
<evidence type="ECO:0000313" key="3">
    <source>
        <dbReference type="EMBL" id="KAB8670373.1"/>
    </source>
</evidence>
<accession>A0A5N6L3W7</accession>
<evidence type="ECO:0000313" key="4">
    <source>
        <dbReference type="Proteomes" id="UP000327013"/>
    </source>
</evidence>
<keyword evidence="4" id="KW-1185">Reference proteome</keyword>
<dbReference type="SUPFAM" id="SSF53167">
    <property type="entry name" value="Purine and uridine phosphorylases"/>
    <property type="match status" value="1"/>
</dbReference>
<dbReference type="PANTHER" id="PTHR46082:SF11">
    <property type="entry name" value="AAA+ ATPASE DOMAIN-CONTAINING PROTEIN-RELATED"/>
    <property type="match status" value="1"/>
</dbReference>
<dbReference type="InterPro" id="IPR053137">
    <property type="entry name" value="NLR-like"/>
</dbReference>